<evidence type="ECO:0000313" key="4">
    <source>
        <dbReference type="Proteomes" id="UP000518878"/>
    </source>
</evidence>
<evidence type="ECO:0000256" key="1">
    <source>
        <dbReference type="SAM" id="MobiDB-lite"/>
    </source>
</evidence>
<dbReference type="GO" id="GO:0016491">
    <property type="term" value="F:oxidoreductase activity"/>
    <property type="evidence" value="ECO:0007669"/>
    <property type="project" value="InterPro"/>
</dbReference>
<dbReference type="InterPro" id="IPR036812">
    <property type="entry name" value="NAD(P)_OxRdtase_dom_sf"/>
</dbReference>
<dbReference type="Gene3D" id="3.20.20.100">
    <property type="entry name" value="NADP-dependent oxidoreductase domain"/>
    <property type="match status" value="1"/>
</dbReference>
<evidence type="ECO:0000313" key="3">
    <source>
        <dbReference type="EMBL" id="NID13927.1"/>
    </source>
</evidence>
<name>A0A7X5QR84_9GAMM</name>
<evidence type="ECO:0000259" key="2">
    <source>
        <dbReference type="Pfam" id="PF00248"/>
    </source>
</evidence>
<dbReference type="EMBL" id="JAAQTL010000001">
    <property type="protein sequence ID" value="NID13927.1"/>
    <property type="molecule type" value="Genomic_DNA"/>
</dbReference>
<dbReference type="InterPro" id="IPR023210">
    <property type="entry name" value="NADP_OxRdtase_dom"/>
</dbReference>
<dbReference type="InterPro" id="IPR020471">
    <property type="entry name" value="AKR"/>
</dbReference>
<reference evidence="3 4" key="1">
    <citation type="journal article" date="2006" name="Int. J. Syst. Evol. Microbiol.">
        <title>Dyella yeojuensis sp. nov., isolated from greenhouse soil in Korea.</title>
        <authorList>
            <person name="Kim B.Y."/>
            <person name="Weon H.Y."/>
            <person name="Lee K.H."/>
            <person name="Seok S.J."/>
            <person name="Kwon S.W."/>
            <person name="Go S.J."/>
            <person name="Stackebrandt E."/>
        </authorList>
    </citation>
    <scope>NUCLEOTIDE SEQUENCE [LARGE SCALE GENOMIC DNA]</scope>
    <source>
        <strain evidence="3 4">DSM 17673</strain>
    </source>
</reference>
<keyword evidence="4" id="KW-1185">Reference proteome</keyword>
<proteinExistence type="predicted"/>
<feature type="region of interest" description="Disordered" evidence="1">
    <location>
        <begin position="1"/>
        <end position="22"/>
    </location>
</feature>
<gene>
    <name evidence="3" type="ORF">HBF32_00385</name>
</gene>
<protein>
    <submittedName>
        <fullName evidence="3">Aldo/keto reductase</fullName>
    </submittedName>
</protein>
<dbReference type="PANTHER" id="PTHR42686">
    <property type="entry name" value="GH17980P-RELATED"/>
    <property type="match status" value="1"/>
</dbReference>
<feature type="domain" description="NADP-dependent oxidoreductase" evidence="2">
    <location>
        <begin position="24"/>
        <end position="312"/>
    </location>
</feature>
<dbReference type="PANTHER" id="PTHR42686:SF1">
    <property type="entry name" value="GH17980P-RELATED"/>
    <property type="match status" value="1"/>
</dbReference>
<comment type="caution">
    <text evidence="3">The sequence shown here is derived from an EMBL/GenBank/DDBJ whole genome shotgun (WGS) entry which is preliminary data.</text>
</comment>
<dbReference type="GO" id="GO:0005829">
    <property type="term" value="C:cytosol"/>
    <property type="evidence" value="ECO:0007669"/>
    <property type="project" value="TreeGrafter"/>
</dbReference>
<organism evidence="3 4">
    <name type="scientific">Luteibacter yeojuensis</name>
    <dbReference type="NCBI Taxonomy" id="345309"/>
    <lineage>
        <taxon>Bacteria</taxon>
        <taxon>Pseudomonadati</taxon>
        <taxon>Pseudomonadota</taxon>
        <taxon>Gammaproteobacteria</taxon>
        <taxon>Lysobacterales</taxon>
        <taxon>Rhodanobacteraceae</taxon>
        <taxon>Luteibacter</taxon>
    </lineage>
</organism>
<accession>A0A7X5QR84</accession>
<dbReference type="AlphaFoldDB" id="A0A7X5QR84"/>
<dbReference type="SUPFAM" id="SSF51430">
    <property type="entry name" value="NAD(P)-linked oxidoreductase"/>
    <property type="match status" value="1"/>
</dbReference>
<dbReference type="Pfam" id="PF00248">
    <property type="entry name" value="Aldo_ket_red"/>
    <property type="match status" value="1"/>
</dbReference>
<dbReference type="Proteomes" id="UP000518878">
    <property type="component" value="Unassembled WGS sequence"/>
</dbReference>
<sequence length="341" mass="36422">MSPPNAGQLPVTPQGRKPGPLSSLAFGGAPVGNLYSAVHGAEAENAIRLAWERGIRHYDTAPYYGFGLSETRIGDALARLPRASYTLSTKVGRIVEDATGHRGRDDGFAVDDRAARFDYSRAGVRRSLEASLRRLRVEYIDILFLHDIGALTHGDRHPRVLTQALDDALPEMARMRDEGLVGAIGIGVNEEAICLEVMPRFPLDAIMLAGRYTLFEQGASKAVMERAAANGVSVLVAGPYNSGLLGSADGPGSTYDYAPASAEVLARARRYYDVCRRTGAEVGAAALQFPLAHPAVSAVVCGLRSTAEVEAAMHRRCATVPAATWTALREEGLIDPTVPTP</sequence>
<dbReference type="RefSeq" id="WP_166700386.1">
    <property type="nucleotide sequence ID" value="NZ_JAAQTL010000001.1"/>
</dbReference>